<dbReference type="AlphaFoldDB" id="A0A0P1AFU3"/>
<dbReference type="GO" id="GO:0006352">
    <property type="term" value="P:DNA-templated transcription initiation"/>
    <property type="evidence" value="ECO:0007669"/>
    <property type="project" value="InterPro"/>
</dbReference>
<proteinExistence type="inferred from homology"/>
<evidence type="ECO:0000313" key="4">
    <source>
        <dbReference type="EMBL" id="CEG39776.1"/>
    </source>
</evidence>
<dbReference type="OrthoDB" id="2127950at2759"/>
<dbReference type="InterPro" id="IPR012295">
    <property type="entry name" value="TBP_dom_sf"/>
</dbReference>
<comment type="similarity">
    <text evidence="1">Belongs to the TBP family.</text>
</comment>
<dbReference type="Pfam" id="PF00352">
    <property type="entry name" value="TBP"/>
    <property type="match status" value="1"/>
</dbReference>
<accession>A0A0P1AFU3</accession>
<keyword evidence="3" id="KW-0804">Transcription</keyword>
<reference evidence="5" key="1">
    <citation type="submission" date="2014-09" db="EMBL/GenBank/DDBJ databases">
        <authorList>
            <person name="Sharma Rahul"/>
            <person name="Thines Marco"/>
        </authorList>
    </citation>
    <scope>NUCLEOTIDE SEQUENCE [LARGE SCALE GENOMIC DNA]</scope>
</reference>
<dbReference type="GO" id="GO:0003677">
    <property type="term" value="F:DNA binding"/>
    <property type="evidence" value="ECO:0007669"/>
    <property type="project" value="UniProtKB-KW"/>
</dbReference>
<keyword evidence="5" id="KW-1185">Reference proteome</keyword>
<evidence type="ECO:0000313" key="5">
    <source>
        <dbReference type="Proteomes" id="UP000054928"/>
    </source>
</evidence>
<dbReference type="RefSeq" id="XP_024576145.1">
    <property type="nucleotide sequence ID" value="XM_024725361.1"/>
</dbReference>
<evidence type="ECO:0000256" key="2">
    <source>
        <dbReference type="ARBA" id="ARBA00023125"/>
    </source>
</evidence>
<sequence>MTKKEPWRGNSRIVNERQLALIVNSGLELQSAGARELQVDDDWDDRLNLQVKIMNVVGTVDLKTPLELKTIALHARNAEYNPKIVALRRMG</sequence>
<dbReference type="SUPFAM" id="SSF55945">
    <property type="entry name" value="TATA-box binding protein-like"/>
    <property type="match status" value="1"/>
</dbReference>
<evidence type="ECO:0000256" key="3">
    <source>
        <dbReference type="ARBA" id="ARBA00023163"/>
    </source>
</evidence>
<organism evidence="4 5">
    <name type="scientific">Plasmopara halstedii</name>
    <name type="common">Downy mildew of sunflower</name>
    <dbReference type="NCBI Taxonomy" id="4781"/>
    <lineage>
        <taxon>Eukaryota</taxon>
        <taxon>Sar</taxon>
        <taxon>Stramenopiles</taxon>
        <taxon>Oomycota</taxon>
        <taxon>Peronosporomycetes</taxon>
        <taxon>Peronosporales</taxon>
        <taxon>Peronosporaceae</taxon>
        <taxon>Plasmopara</taxon>
    </lineage>
</organism>
<protein>
    <submittedName>
        <fullName evidence="4">Tata-box-binding protein</fullName>
    </submittedName>
</protein>
<dbReference type="EMBL" id="CCYD01000442">
    <property type="protein sequence ID" value="CEG39776.1"/>
    <property type="molecule type" value="Genomic_DNA"/>
</dbReference>
<dbReference type="GeneID" id="36405067"/>
<dbReference type="InterPro" id="IPR000814">
    <property type="entry name" value="TBP"/>
</dbReference>
<name>A0A0P1AFU3_PLAHL</name>
<dbReference type="STRING" id="4781.A0A0P1AFU3"/>
<evidence type="ECO:0000256" key="1">
    <source>
        <dbReference type="ARBA" id="ARBA00005560"/>
    </source>
</evidence>
<dbReference type="Proteomes" id="UP000054928">
    <property type="component" value="Unassembled WGS sequence"/>
</dbReference>
<dbReference type="Gene3D" id="3.30.310.10">
    <property type="entry name" value="TATA-Binding Protein"/>
    <property type="match status" value="1"/>
</dbReference>
<keyword evidence="2" id="KW-0238">DNA-binding</keyword>